<organism evidence="1 2">
    <name type="scientific">Dreissena polymorpha</name>
    <name type="common">Zebra mussel</name>
    <name type="synonym">Mytilus polymorpha</name>
    <dbReference type="NCBI Taxonomy" id="45954"/>
    <lineage>
        <taxon>Eukaryota</taxon>
        <taxon>Metazoa</taxon>
        <taxon>Spiralia</taxon>
        <taxon>Lophotrochozoa</taxon>
        <taxon>Mollusca</taxon>
        <taxon>Bivalvia</taxon>
        <taxon>Autobranchia</taxon>
        <taxon>Heteroconchia</taxon>
        <taxon>Euheterodonta</taxon>
        <taxon>Imparidentia</taxon>
        <taxon>Neoheterodontei</taxon>
        <taxon>Myida</taxon>
        <taxon>Dreissenoidea</taxon>
        <taxon>Dreissenidae</taxon>
        <taxon>Dreissena</taxon>
    </lineage>
</organism>
<evidence type="ECO:0000313" key="1">
    <source>
        <dbReference type="EMBL" id="KAH3746861.1"/>
    </source>
</evidence>
<accession>A0A9D4I1G4</accession>
<gene>
    <name evidence="1" type="ORF">DPMN_181278</name>
</gene>
<proteinExistence type="predicted"/>
<name>A0A9D4I1G4_DREPO</name>
<evidence type="ECO:0000313" key="2">
    <source>
        <dbReference type="Proteomes" id="UP000828390"/>
    </source>
</evidence>
<dbReference type="Proteomes" id="UP000828390">
    <property type="component" value="Unassembled WGS sequence"/>
</dbReference>
<protein>
    <recommendedName>
        <fullName evidence="3">Reverse transcriptase domain-containing protein</fullName>
    </recommendedName>
</protein>
<comment type="caution">
    <text evidence="1">The sequence shown here is derived from an EMBL/GenBank/DDBJ whole genome shotgun (WGS) entry which is preliminary data.</text>
</comment>
<reference evidence="1" key="1">
    <citation type="journal article" date="2019" name="bioRxiv">
        <title>The Genome of the Zebra Mussel, Dreissena polymorpha: A Resource for Invasive Species Research.</title>
        <authorList>
            <person name="McCartney M.A."/>
            <person name="Auch B."/>
            <person name="Kono T."/>
            <person name="Mallez S."/>
            <person name="Zhang Y."/>
            <person name="Obille A."/>
            <person name="Becker A."/>
            <person name="Abrahante J.E."/>
            <person name="Garbe J."/>
            <person name="Badalamenti J.P."/>
            <person name="Herman A."/>
            <person name="Mangelson H."/>
            <person name="Liachko I."/>
            <person name="Sullivan S."/>
            <person name="Sone E.D."/>
            <person name="Koren S."/>
            <person name="Silverstein K.A.T."/>
            <person name="Beckman K.B."/>
            <person name="Gohl D.M."/>
        </authorList>
    </citation>
    <scope>NUCLEOTIDE SEQUENCE</scope>
    <source>
        <strain evidence="1">Duluth1</strain>
        <tissue evidence="1">Whole animal</tissue>
    </source>
</reference>
<evidence type="ECO:0008006" key="3">
    <source>
        <dbReference type="Google" id="ProtNLM"/>
    </source>
</evidence>
<dbReference type="AlphaFoldDB" id="A0A9D4I1G4"/>
<keyword evidence="2" id="KW-1185">Reference proteome</keyword>
<sequence length="55" mass="6057">MENQEVTALIALDLSSAFDTVDHEILLDVLKSQYGVCGVALDWMDSRTCGREVVV</sequence>
<dbReference type="EMBL" id="JAIWYP010000010">
    <property type="protein sequence ID" value="KAH3746861.1"/>
    <property type="molecule type" value="Genomic_DNA"/>
</dbReference>
<reference evidence="1" key="2">
    <citation type="submission" date="2020-11" db="EMBL/GenBank/DDBJ databases">
        <authorList>
            <person name="McCartney M.A."/>
            <person name="Auch B."/>
            <person name="Kono T."/>
            <person name="Mallez S."/>
            <person name="Becker A."/>
            <person name="Gohl D.M."/>
            <person name="Silverstein K.A.T."/>
            <person name="Koren S."/>
            <person name="Bechman K.B."/>
            <person name="Herman A."/>
            <person name="Abrahante J.E."/>
            <person name="Garbe J."/>
        </authorList>
    </citation>
    <scope>NUCLEOTIDE SEQUENCE</scope>
    <source>
        <strain evidence="1">Duluth1</strain>
        <tissue evidence="1">Whole animal</tissue>
    </source>
</reference>